<evidence type="ECO:0000313" key="3">
    <source>
        <dbReference type="Proteomes" id="UP000236416"/>
    </source>
</evidence>
<reference evidence="2 3" key="1">
    <citation type="submission" date="2018-01" db="EMBL/GenBank/DDBJ databases">
        <title>Genomic Sequence of Chromobacterium MWU13-2610 from wild cranberry bogs within the Cape Cod National Seashore.</title>
        <authorList>
            <person name="O'Hara-Hanley K."/>
            <person name="Soby S."/>
            <person name="Harrison A."/>
        </authorList>
    </citation>
    <scope>NUCLEOTIDE SEQUENCE [LARGE SCALE GENOMIC DNA]</scope>
    <source>
        <strain evidence="2 3">MWU13-2610</strain>
    </source>
</reference>
<accession>A0A2K4MSS5</accession>
<keyword evidence="1" id="KW-1133">Transmembrane helix</keyword>
<dbReference type="EMBL" id="PPTF01000013">
    <property type="protein sequence ID" value="POB00162.1"/>
    <property type="molecule type" value="Genomic_DNA"/>
</dbReference>
<dbReference type="Proteomes" id="UP000236416">
    <property type="component" value="Unassembled WGS sequence"/>
</dbReference>
<name>A0A2K4MSS5_9NEIS</name>
<feature type="transmembrane region" description="Helical" evidence="1">
    <location>
        <begin position="62"/>
        <end position="83"/>
    </location>
</feature>
<keyword evidence="1" id="KW-0812">Transmembrane</keyword>
<sequence length="120" mass="12916">MATIKIHAGDFPKGDCQYYSSIISFPWTWGDGLFGKKLDLRKELQHVEVANEESVKKWGGTIGWGAVGGALLGPVGLLAGLLLGGKKKEVTFIAVMKDGKKILATTDSKTYTSILSLAFK</sequence>
<gene>
    <name evidence="2" type="ORF">C2134_02925</name>
</gene>
<protein>
    <submittedName>
        <fullName evidence="2">Uncharacterized protein</fullName>
    </submittedName>
</protein>
<dbReference type="AlphaFoldDB" id="A0A2K4MSS5"/>
<proteinExistence type="predicted"/>
<keyword evidence="3" id="KW-1185">Reference proteome</keyword>
<comment type="caution">
    <text evidence="2">The sequence shown here is derived from an EMBL/GenBank/DDBJ whole genome shotgun (WGS) entry which is preliminary data.</text>
</comment>
<dbReference type="RefSeq" id="WP_103317435.1">
    <property type="nucleotide sequence ID" value="NZ_PPTF01000013.1"/>
</dbReference>
<organism evidence="2 3">
    <name type="scientific">Chromobacterium sinusclupearum</name>
    <dbReference type="NCBI Taxonomy" id="2077146"/>
    <lineage>
        <taxon>Bacteria</taxon>
        <taxon>Pseudomonadati</taxon>
        <taxon>Pseudomonadota</taxon>
        <taxon>Betaproteobacteria</taxon>
        <taxon>Neisseriales</taxon>
        <taxon>Chromobacteriaceae</taxon>
        <taxon>Chromobacterium</taxon>
    </lineage>
</organism>
<evidence type="ECO:0000256" key="1">
    <source>
        <dbReference type="SAM" id="Phobius"/>
    </source>
</evidence>
<evidence type="ECO:0000313" key="2">
    <source>
        <dbReference type="EMBL" id="POB00162.1"/>
    </source>
</evidence>
<keyword evidence="1" id="KW-0472">Membrane</keyword>